<comment type="caution">
    <text evidence="5">The sequence shown here is derived from an EMBL/GenBank/DDBJ whole genome shotgun (WGS) entry which is preliminary data.</text>
</comment>
<feature type="transmembrane region" description="Helical" evidence="3">
    <location>
        <begin position="50"/>
        <end position="73"/>
    </location>
</feature>
<feature type="region of interest" description="Disordered" evidence="2">
    <location>
        <begin position="194"/>
        <end position="214"/>
    </location>
</feature>
<name>A0A388SVN1_9ACTN</name>
<dbReference type="GO" id="GO:0016780">
    <property type="term" value="F:phosphotransferase activity, for other substituted phosphate groups"/>
    <property type="evidence" value="ECO:0007669"/>
    <property type="project" value="TreeGrafter"/>
</dbReference>
<protein>
    <submittedName>
        <fullName evidence="5">Sugar transferase</fullName>
    </submittedName>
</protein>
<evidence type="ECO:0000256" key="3">
    <source>
        <dbReference type="SAM" id="Phobius"/>
    </source>
</evidence>
<dbReference type="EMBL" id="BGZL01000005">
    <property type="protein sequence ID" value="GBQ00703.1"/>
    <property type="molecule type" value="Genomic_DNA"/>
</dbReference>
<dbReference type="InterPro" id="IPR003362">
    <property type="entry name" value="Bact_transf"/>
</dbReference>
<dbReference type="AlphaFoldDB" id="A0A388SVN1"/>
<proteinExistence type="inferred from homology"/>
<feature type="domain" description="Bacterial sugar transferase" evidence="4">
    <location>
        <begin position="101"/>
        <end position="192"/>
    </location>
</feature>
<evidence type="ECO:0000256" key="1">
    <source>
        <dbReference type="ARBA" id="ARBA00006464"/>
    </source>
</evidence>
<dbReference type="Proteomes" id="UP000265354">
    <property type="component" value="Unassembled WGS sequence"/>
</dbReference>
<keyword evidence="5" id="KW-0808">Transferase</keyword>
<evidence type="ECO:0000259" key="4">
    <source>
        <dbReference type="Pfam" id="PF02397"/>
    </source>
</evidence>
<evidence type="ECO:0000256" key="2">
    <source>
        <dbReference type="SAM" id="MobiDB-lite"/>
    </source>
</evidence>
<dbReference type="Pfam" id="PF02397">
    <property type="entry name" value="Bac_transf"/>
    <property type="match status" value="1"/>
</dbReference>
<reference evidence="5 6" key="1">
    <citation type="submission" date="2018-07" db="EMBL/GenBank/DDBJ databases">
        <title>Whole Genome Shotgun Sequence of Streptomyces spongiicola strain 531S.</title>
        <authorList>
            <person name="Dohra H."/>
            <person name="Kodani S."/>
        </authorList>
    </citation>
    <scope>NUCLEOTIDE SEQUENCE [LARGE SCALE GENOMIC DNA]</scope>
    <source>
        <strain evidence="5 6">531S</strain>
    </source>
</reference>
<feature type="compositionally biased region" description="Low complexity" evidence="2">
    <location>
        <begin position="28"/>
        <end position="38"/>
    </location>
</feature>
<dbReference type="PANTHER" id="PTHR30576:SF10">
    <property type="entry name" value="SLL5057 PROTEIN"/>
    <property type="match status" value="1"/>
</dbReference>
<dbReference type="RefSeq" id="WP_245991162.1">
    <property type="nucleotide sequence ID" value="NZ_BGZL01000005.1"/>
</dbReference>
<evidence type="ECO:0000313" key="6">
    <source>
        <dbReference type="Proteomes" id="UP000265354"/>
    </source>
</evidence>
<keyword evidence="3" id="KW-1133">Transmembrane helix</keyword>
<keyword evidence="3" id="KW-0472">Membrane</keyword>
<evidence type="ECO:0000313" key="5">
    <source>
        <dbReference type="EMBL" id="GBQ00703.1"/>
    </source>
</evidence>
<comment type="similarity">
    <text evidence="1">Belongs to the bacterial sugar transferase family.</text>
</comment>
<sequence>MRPVQSAGPAGPAGPAESAGSPRPPRPQARASRPQARWPRPPDPKRLLDLALGTLLLALAAPLLTAAACALALRRPPGGIVARELRTGLHGYPFTVRSLRIRRWRLDLLSRLPHVVSGEMSLVGPAALAPDNPRAAAPWRGTVRPGLTGPAQLRRRSALPWDEPELLDQHYVEHHWIGLDLAVLARTLPALLPPRAQGHLSDADHRPPGYSATE</sequence>
<feature type="compositionally biased region" description="Low complexity" evidence="2">
    <location>
        <begin position="1"/>
        <end position="21"/>
    </location>
</feature>
<accession>A0A388SVN1</accession>
<dbReference type="PANTHER" id="PTHR30576">
    <property type="entry name" value="COLANIC BIOSYNTHESIS UDP-GLUCOSE LIPID CARRIER TRANSFERASE"/>
    <property type="match status" value="1"/>
</dbReference>
<organism evidence="5 6">
    <name type="scientific">Streptomyces spongiicola</name>
    <dbReference type="NCBI Taxonomy" id="1690221"/>
    <lineage>
        <taxon>Bacteria</taxon>
        <taxon>Bacillati</taxon>
        <taxon>Actinomycetota</taxon>
        <taxon>Actinomycetes</taxon>
        <taxon>Kitasatosporales</taxon>
        <taxon>Streptomycetaceae</taxon>
        <taxon>Streptomyces</taxon>
    </lineage>
</organism>
<keyword evidence="3" id="KW-0812">Transmembrane</keyword>
<feature type="region of interest" description="Disordered" evidence="2">
    <location>
        <begin position="1"/>
        <end position="43"/>
    </location>
</feature>
<gene>
    <name evidence="5" type="ORF">SSP531S_21210</name>
</gene>